<evidence type="ECO:0000256" key="3">
    <source>
        <dbReference type="ARBA" id="ARBA00022618"/>
    </source>
</evidence>
<reference evidence="12" key="1">
    <citation type="submission" date="2023-03" db="EMBL/GenBank/DDBJ databases">
        <authorList>
            <person name="Cleenwerck I."/>
        </authorList>
    </citation>
    <scope>NUCLEOTIDE SEQUENCE</scope>
    <source>
        <strain evidence="12">LMG 32879</strain>
    </source>
</reference>
<dbReference type="AlphaFoldDB" id="A0AA35XV75"/>
<evidence type="ECO:0000256" key="5">
    <source>
        <dbReference type="ARBA" id="ARBA00022908"/>
    </source>
</evidence>
<evidence type="ECO:0000256" key="6">
    <source>
        <dbReference type="ARBA" id="ARBA00023125"/>
    </source>
</evidence>
<dbReference type="Proteomes" id="UP001176960">
    <property type="component" value="Unassembled WGS sequence"/>
</dbReference>
<dbReference type="NCBIfam" id="NF001399">
    <property type="entry name" value="PRK00283.1"/>
    <property type="match status" value="1"/>
</dbReference>
<evidence type="ECO:0000256" key="2">
    <source>
        <dbReference type="ARBA" id="ARBA00022490"/>
    </source>
</evidence>
<feature type="domain" description="Tyr recombinase" evidence="10">
    <location>
        <begin position="114"/>
        <end position="297"/>
    </location>
</feature>
<dbReference type="InterPro" id="IPR050090">
    <property type="entry name" value="Tyrosine_recombinase_XerCD"/>
</dbReference>
<dbReference type="Pfam" id="PF00589">
    <property type="entry name" value="Phage_integrase"/>
    <property type="match status" value="1"/>
</dbReference>
<evidence type="ECO:0000256" key="8">
    <source>
        <dbReference type="ARBA" id="ARBA00023306"/>
    </source>
</evidence>
<dbReference type="InterPro" id="IPR044068">
    <property type="entry name" value="CB"/>
</dbReference>
<keyword evidence="8 9" id="KW-0131">Cell cycle</keyword>
<dbReference type="PANTHER" id="PTHR30349:SF90">
    <property type="entry name" value="TYROSINE RECOMBINASE XERD"/>
    <property type="match status" value="1"/>
</dbReference>
<dbReference type="SUPFAM" id="SSF56349">
    <property type="entry name" value="DNA breaking-rejoining enzymes"/>
    <property type="match status" value="1"/>
</dbReference>
<dbReference type="GO" id="GO:0005737">
    <property type="term" value="C:cytoplasm"/>
    <property type="evidence" value="ECO:0007669"/>
    <property type="project" value="UniProtKB-SubCell"/>
</dbReference>
<feature type="active site" evidence="9">
    <location>
        <position position="252"/>
    </location>
</feature>
<dbReference type="GO" id="GO:0003677">
    <property type="term" value="F:DNA binding"/>
    <property type="evidence" value="ECO:0007669"/>
    <property type="project" value="UniProtKB-UniRule"/>
</dbReference>
<dbReference type="Pfam" id="PF02899">
    <property type="entry name" value="Phage_int_SAM_1"/>
    <property type="match status" value="1"/>
</dbReference>
<dbReference type="InterPro" id="IPR010998">
    <property type="entry name" value="Integrase_recombinase_N"/>
</dbReference>
<keyword evidence="2 9" id="KW-0963">Cytoplasm</keyword>
<gene>
    <name evidence="9" type="primary">xerC</name>
    <name evidence="12" type="ORF">LMG32879_000260</name>
</gene>
<feature type="domain" description="Core-binding (CB)" evidence="11">
    <location>
        <begin position="3"/>
        <end position="93"/>
    </location>
</feature>
<dbReference type="InterPro" id="IPR002104">
    <property type="entry name" value="Integrase_catalytic"/>
</dbReference>
<evidence type="ECO:0000313" key="13">
    <source>
        <dbReference type="Proteomes" id="UP001176960"/>
    </source>
</evidence>
<evidence type="ECO:0000313" key="12">
    <source>
        <dbReference type="EMBL" id="CAI9119445.1"/>
    </source>
</evidence>
<comment type="subunit">
    <text evidence="9">Forms a cyclic heterotetrameric complex composed of two molecules of XerC and two molecules of XerD.</text>
</comment>
<evidence type="ECO:0000256" key="7">
    <source>
        <dbReference type="ARBA" id="ARBA00023172"/>
    </source>
</evidence>
<evidence type="ECO:0000259" key="10">
    <source>
        <dbReference type="PROSITE" id="PS51898"/>
    </source>
</evidence>
<proteinExistence type="inferred from homology"/>
<dbReference type="EMBL" id="CATKSH010000001">
    <property type="protein sequence ID" value="CAI9119445.1"/>
    <property type="molecule type" value="Genomic_DNA"/>
</dbReference>
<dbReference type="Gene3D" id="1.10.150.130">
    <property type="match status" value="1"/>
</dbReference>
<comment type="subcellular location">
    <subcellularLocation>
        <location evidence="1 9">Cytoplasm</location>
    </subcellularLocation>
</comment>
<protein>
    <recommendedName>
        <fullName evidence="9">Tyrosine recombinase XerC</fullName>
    </recommendedName>
</protein>
<accession>A0AA35XV75</accession>
<dbReference type="InterPro" id="IPR023009">
    <property type="entry name" value="Tyrosine_recombinase_XerC/XerD"/>
</dbReference>
<evidence type="ECO:0000256" key="1">
    <source>
        <dbReference type="ARBA" id="ARBA00004496"/>
    </source>
</evidence>
<comment type="similarity">
    <text evidence="9">Belongs to the 'phage' integrase family. XerC subfamily.</text>
</comment>
<dbReference type="RefSeq" id="WP_289842676.1">
    <property type="nucleotide sequence ID" value="NZ_CATKSH010000001.1"/>
</dbReference>
<name>A0AA35XV75_9PROT</name>
<organism evidence="12 13">
    <name type="scientific">Brytella acorum</name>
    <dbReference type="NCBI Taxonomy" id="2959299"/>
    <lineage>
        <taxon>Bacteria</taxon>
        <taxon>Pseudomonadati</taxon>
        <taxon>Pseudomonadota</taxon>
        <taxon>Alphaproteobacteria</taxon>
        <taxon>Acetobacterales</taxon>
        <taxon>Acetobacteraceae</taxon>
        <taxon>Brytella</taxon>
    </lineage>
</organism>
<feature type="active site" evidence="9">
    <location>
        <position position="275"/>
    </location>
</feature>
<dbReference type="HAMAP" id="MF_01808">
    <property type="entry name" value="Recomb_XerC_XerD"/>
    <property type="match status" value="1"/>
</dbReference>
<keyword evidence="13" id="KW-1185">Reference proteome</keyword>
<keyword evidence="5 9" id="KW-0229">DNA integration</keyword>
<dbReference type="PROSITE" id="PS51900">
    <property type="entry name" value="CB"/>
    <property type="match status" value="1"/>
</dbReference>
<comment type="function">
    <text evidence="9">Site-specific tyrosine recombinase, which acts by catalyzing the cutting and rejoining of the recombining DNA molecules. The XerC-XerD complex is essential to convert dimers of the bacterial chromosome into monomers to permit their segregation at cell division. It also contributes to the segregational stability of plasmids.</text>
</comment>
<dbReference type="GO" id="GO:0009037">
    <property type="term" value="F:tyrosine-based site-specific recombinase activity"/>
    <property type="evidence" value="ECO:0007669"/>
    <property type="project" value="UniProtKB-UniRule"/>
</dbReference>
<keyword evidence="3 9" id="KW-0132">Cell division</keyword>
<evidence type="ECO:0000259" key="11">
    <source>
        <dbReference type="PROSITE" id="PS51900"/>
    </source>
</evidence>
<dbReference type="InterPro" id="IPR004107">
    <property type="entry name" value="Integrase_SAM-like_N"/>
</dbReference>
<dbReference type="GO" id="GO:0007059">
    <property type="term" value="P:chromosome segregation"/>
    <property type="evidence" value="ECO:0007669"/>
    <property type="project" value="UniProtKB-UniRule"/>
</dbReference>
<dbReference type="GO" id="GO:0006313">
    <property type="term" value="P:DNA transposition"/>
    <property type="evidence" value="ECO:0007669"/>
    <property type="project" value="UniProtKB-UniRule"/>
</dbReference>
<feature type="active site" description="O-(3'-phospho-DNA)-tyrosine intermediate" evidence="9">
    <location>
        <position position="284"/>
    </location>
</feature>
<evidence type="ECO:0000256" key="9">
    <source>
        <dbReference type="HAMAP-Rule" id="MF_01808"/>
    </source>
</evidence>
<feature type="active site" evidence="9">
    <location>
        <position position="249"/>
    </location>
</feature>
<dbReference type="InterPro" id="IPR013762">
    <property type="entry name" value="Integrase-like_cat_sf"/>
</dbReference>
<dbReference type="PROSITE" id="PS51898">
    <property type="entry name" value="TYR_RECOMBINASE"/>
    <property type="match status" value="1"/>
</dbReference>
<dbReference type="GO" id="GO:0051301">
    <property type="term" value="P:cell division"/>
    <property type="evidence" value="ECO:0007669"/>
    <property type="project" value="UniProtKB-KW"/>
</dbReference>
<feature type="active site" evidence="9">
    <location>
        <position position="181"/>
    </location>
</feature>
<sequence length="308" mass="33591">MSGSSDRHVEAFLEMLAAERNAAARTRAAYESDLADFAAHMVARRPADGGESLLTAGPAVVQSYMASLGALGFSARTSARRLSCLRQFYRFLLREGLREDDPTARERAPKLPASLPKVLSEEEVRHLIEAGTTGHDDPRRDLVAHAAIALLYTTGLRISELLSLPASLPQNQAPMVLVRGKGGRERLVPISEDARNAAKRLIAHDRKLGSPWLFPGRDPARALTRQGFDKILHQSALLADIDPARVTPHVLRHAFASHLLGRGADLRALQMLLGHADIATTQIYTHVLTERLRQLVEAHHPLATPGAA</sequence>
<dbReference type="PANTHER" id="PTHR30349">
    <property type="entry name" value="PHAGE INTEGRASE-RELATED"/>
    <property type="match status" value="1"/>
</dbReference>
<keyword evidence="7 9" id="KW-0233">DNA recombination</keyword>
<feature type="active site" evidence="9">
    <location>
        <position position="157"/>
    </location>
</feature>
<keyword evidence="4 9" id="KW-0159">Chromosome partition</keyword>
<keyword evidence="6 9" id="KW-0238">DNA-binding</keyword>
<dbReference type="InterPro" id="IPR011010">
    <property type="entry name" value="DNA_brk_join_enz"/>
</dbReference>
<evidence type="ECO:0000256" key="4">
    <source>
        <dbReference type="ARBA" id="ARBA00022829"/>
    </source>
</evidence>
<dbReference type="Gene3D" id="1.10.443.10">
    <property type="entry name" value="Intergrase catalytic core"/>
    <property type="match status" value="1"/>
</dbReference>
<comment type="caution">
    <text evidence="12">The sequence shown here is derived from an EMBL/GenBank/DDBJ whole genome shotgun (WGS) entry which is preliminary data.</text>
</comment>